<organism evidence="3 4">
    <name type="scientific">Anisodus acutangulus</name>
    <dbReference type="NCBI Taxonomy" id="402998"/>
    <lineage>
        <taxon>Eukaryota</taxon>
        <taxon>Viridiplantae</taxon>
        <taxon>Streptophyta</taxon>
        <taxon>Embryophyta</taxon>
        <taxon>Tracheophyta</taxon>
        <taxon>Spermatophyta</taxon>
        <taxon>Magnoliopsida</taxon>
        <taxon>eudicotyledons</taxon>
        <taxon>Gunneridae</taxon>
        <taxon>Pentapetalae</taxon>
        <taxon>asterids</taxon>
        <taxon>lamiids</taxon>
        <taxon>Solanales</taxon>
        <taxon>Solanaceae</taxon>
        <taxon>Solanoideae</taxon>
        <taxon>Hyoscyameae</taxon>
        <taxon>Anisodus</taxon>
    </lineage>
</organism>
<dbReference type="InterPro" id="IPR046960">
    <property type="entry name" value="PPR_At4g14850-like_plant"/>
</dbReference>
<dbReference type="OrthoDB" id="185373at2759"/>
<evidence type="ECO:0000256" key="2">
    <source>
        <dbReference type="PROSITE-ProRule" id="PRU00708"/>
    </source>
</evidence>
<dbReference type="Pfam" id="PF06364">
    <property type="entry name" value="DUF1068"/>
    <property type="match status" value="1"/>
</dbReference>
<dbReference type="PANTHER" id="PTHR47926:SF477">
    <property type="entry name" value="PENTATRICOPEPTIDE REPEAT-CONTAINING PROTEIN"/>
    <property type="match status" value="1"/>
</dbReference>
<gene>
    <name evidence="3" type="ORF">K7X08_033473</name>
</gene>
<sequence>MPERNIVPWTAVIGCYSRTGDVEHAFYMYNSMLHEGIKPSSVTMLTMLSGVKESIHVECFHACIVKYGFLGHIALLNCMLNLYGKCGRVEYARKLFEWMDEKDIVSWNSLVSGYSLVGNIEELLRLMYRMRSENTWPDYQTYGSLVSAIAKEGSVEFGKVVHGQIVIAGFELDVHLETSLIFMHLKCRNMDYTFKIFERAKDKDVVLWTAIISGLVQNERADGALEVFQSMLCSRIEPSTATIASVLAACAQLGSLKVGTSIHGYMLRQRMAIDTPAQNSLVTMYSKCGYLKQALVVFDTIKNRDVVSWNAIVAGNAQNGHLSMALHLFNQMRIAHQRPDSITVVSLLQICASIGAYQQGKWIHNIVVRSYLEPCVKIEALVELRDVVAEEISELDHGDAGRYVQLAHSYASMAQWEGVGKTWVQMRDLGLKKLPGWSFIDLHGVITTFFMGQTSHPQQEDIILVLKNLSEEISERELSKGISVKSECKPEFQKVLQLLTADSSFSCSVNNDCMEHDLGVSEEEERNFTALLTEELKQMEGETLENQRRADMALLEAKKMVSQYQKEADKCTSGMGTCEEAREKAEIALEAQRQITAMWELRARHQGWKQELV</sequence>
<reference evidence="4" key="1">
    <citation type="journal article" date="2023" name="Proc. Natl. Acad. Sci. U.S.A.">
        <title>Genomic and structural basis for evolution of tropane alkaloid biosynthesis.</title>
        <authorList>
            <person name="Wanga Y.-J."/>
            <person name="Taina T."/>
            <person name="Yua J.-Y."/>
            <person name="Lia J."/>
            <person name="Xua B."/>
            <person name="Chenc J."/>
            <person name="D'Auriad J.C."/>
            <person name="Huanga J.-P."/>
            <person name="Huanga S.-X."/>
        </authorList>
    </citation>
    <scope>NUCLEOTIDE SEQUENCE [LARGE SCALE GENOMIC DNA]</scope>
    <source>
        <strain evidence="4">cv. KIB-2019</strain>
    </source>
</reference>
<evidence type="ECO:0000313" key="3">
    <source>
        <dbReference type="EMBL" id="KAJ8549766.1"/>
    </source>
</evidence>
<dbReference type="Pfam" id="PF20431">
    <property type="entry name" value="E_motif"/>
    <property type="match status" value="1"/>
</dbReference>
<feature type="repeat" description="PPR" evidence="2">
    <location>
        <begin position="305"/>
        <end position="339"/>
    </location>
</feature>
<keyword evidence="4" id="KW-1185">Reference proteome</keyword>
<dbReference type="PANTHER" id="PTHR47926">
    <property type="entry name" value="PENTATRICOPEPTIDE REPEAT-CONTAINING PROTEIN"/>
    <property type="match status" value="1"/>
</dbReference>
<dbReference type="AlphaFoldDB" id="A0A9Q1RC58"/>
<name>A0A9Q1RC58_9SOLA</name>
<feature type="repeat" description="PPR" evidence="2">
    <location>
        <begin position="103"/>
        <end position="137"/>
    </location>
</feature>
<proteinExistence type="predicted"/>
<dbReference type="InterPro" id="IPR010471">
    <property type="entry name" value="DUF1068"/>
</dbReference>
<dbReference type="InterPro" id="IPR011990">
    <property type="entry name" value="TPR-like_helical_dom_sf"/>
</dbReference>
<dbReference type="PROSITE" id="PS51375">
    <property type="entry name" value="PPR"/>
    <property type="match status" value="4"/>
</dbReference>
<dbReference type="Proteomes" id="UP001152561">
    <property type="component" value="Unassembled WGS sequence"/>
</dbReference>
<dbReference type="PROSITE" id="PS51257">
    <property type="entry name" value="PROKAR_LIPOPROTEIN"/>
    <property type="match status" value="1"/>
</dbReference>
<accession>A0A9Q1RC58</accession>
<dbReference type="InterPro" id="IPR002885">
    <property type="entry name" value="PPR_rpt"/>
</dbReference>
<keyword evidence="1" id="KW-0677">Repeat</keyword>
<dbReference type="EMBL" id="JAJAGQ010000011">
    <property type="protein sequence ID" value="KAJ8549766.1"/>
    <property type="molecule type" value="Genomic_DNA"/>
</dbReference>
<dbReference type="GO" id="GO:0009451">
    <property type="term" value="P:RNA modification"/>
    <property type="evidence" value="ECO:0007669"/>
    <property type="project" value="InterPro"/>
</dbReference>
<dbReference type="Pfam" id="PF01535">
    <property type="entry name" value="PPR"/>
    <property type="match status" value="2"/>
</dbReference>
<dbReference type="Pfam" id="PF13041">
    <property type="entry name" value="PPR_2"/>
    <property type="match status" value="3"/>
</dbReference>
<comment type="caution">
    <text evidence="3">The sequence shown here is derived from an EMBL/GenBank/DDBJ whole genome shotgun (WGS) entry which is preliminary data.</text>
</comment>
<evidence type="ECO:0008006" key="5">
    <source>
        <dbReference type="Google" id="ProtNLM"/>
    </source>
</evidence>
<dbReference type="InterPro" id="IPR046848">
    <property type="entry name" value="E_motif"/>
</dbReference>
<feature type="repeat" description="PPR" evidence="2">
    <location>
        <begin position="5"/>
        <end position="39"/>
    </location>
</feature>
<dbReference type="NCBIfam" id="TIGR00756">
    <property type="entry name" value="PPR"/>
    <property type="match status" value="3"/>
</dbReference>
<evidence type="ECO:0000256" key="1">
    <source>
        <dbReference type="ARBA" id="ARBA00022737"/>
    </source>
</evidence>
<protein>
    <recommendedName>
        <fullName evidence="5">Pentatricopeptide repeat-containing protein</fullName>
    </recommendedName>
</protein>
<dbReference type="Gene3D" id="1.25.40.10">
    <property type="entry name" value="Tetratricopeptide repeat domain"/>
    <property type="match status" value="4"/>
</dbReference>
<dbReference type="FunFam" id="1.25.40.10:FF:000351">
    <property type="entry name" value="Pentatricopeptide repeat-containing protein"/>
    <property type="match status" value="1"/>
</dbReference>
<feature type="repeat" description="PPR" evidence="2">
    <location>
        <begin position="204"/>
        <end position="238"/>
    </location>
</feature>
<dbReference type="FunFam" id="1.25.40.10:FF:000436">
    <property type="entry name" value="Pentatricopeptide repeat-containing protein At5g39350 family"/>
    <property type="match status" value="1"/>
</dbReference>
<evidence type="ECO:0000313" key="4">
    <source>
        <dbReference type="Proteomes" id="UP001152561"/>
    </source>
</evidence>
<dbReference type="GO" id="GO:0003723">
    <property type="term" value="F:RNA binding"/>
    <property type="evidence" value="ECO:0007669"/>
    <property type="project" value="InterPro"/>
</dbReference>